<reference evidence="2" key="2">
    <citation type="submission" date="2021-02" db="EMBL/GenBank/DDBJ databases">
        <authorList>
            <person name="Kimball J.A."/>
            <person name="Haas M.W."/>
            <person name="Macchietto M."/>
            <person name="Kono T."/>
            <person name="Duquette J."/>
            <person name="Shao M."/>
        </authorList>
    </citation>
    <scope>NUCLEOTIDE SEQUENCE</scope>
    <source>
        <tissue evidence="2">Fresh leaf tissue</tissue>
    </source>
</reference>
<name>A0A8J5RGI0_ZIZPA</name>
<protein>
    <submittedName>
        <fullName evidence="2">Uncharacterized protein</fullName>
    </submittedName>
</protein>
<organism evidence="2 3">
    <name type="scientific">Zizania palustris</name>
    <name type="common">Northern wild rice</name>
    <dbReference type="NCBI Taxonomy" id="103762"/>
    <lineage>
        <taxon>Eukaryota</taxon>
        <taxon>Viridiplantae</taxon>
        <taxon>Streptophyta</taxon>
        <taxon>Embryophyta</taxon>
        <taxon>Tracheophyta</taxon>
        <taxon>Spermatophyta</taxon>
        <taxon>Magnoliopsida</taxon>
        <taxon>Liliopsida</taxon>
        <taxon>Poales</taxon>
        <taxon>Poaceae</taxon>
        <taxon>BOP clade</taxon>
        <taxon>Oryzoideae</taxon>
        <taxon>Oryzeae</taxon>
        <taxon>Zizaniinae</taxon>
        <taxon>Zizania</taxon>
    </lineage>
</organism>
<evidence type="ECO:0000313" key="3">
    <source>
        <dbReference type="Proteomes" id="UP000729402"/>
    </source>
</evidence>
<gene>
    <name evidence="2" type="ORF">GUJ93_ZPchr0009g614</name>
</gene>
<accession>A0A8J5RGI0</accession>
<evidence type="ECO:0000256" key="1">
    <source>
        <dbReference type="SAM" id="MobiDB-lite"/>
    </source>
</evidence>
<comment type="caution">
    <text evidence="2">The sequence shown here is derived from an EMBL/GenBank/DDBJ whole genome shotgun (WGS) entry which is preliminary data.</text>
</comment>
<dbReference type="EMBL" id="JAAALK010000289">
    <property type="protein sequence ID" value="KAG8048627.1"/>
    <property type="molecule type" value="Genomic_DNA"/>
</dbReference>
<evidence type="ECO:0000313" key="2">
    <source>
        <dbReference type="EMBL" id="KAG8048627.1"/>
    </source>
</evidence>
<dbReference type="OrthoDB" id="1894291at2759"/>
<feature type="compositionally biased region" description="Pro residues" evidence="1">
    <location>
        <begin position="23"/>
        <end position="39"/>
    </location>
</feature>
<reference evidence="2" key="1">
    <citation type="journal article" date="2021" name="bioRxiv">
        <title>Whole Genome Assembly and Annotation of Northern Wild Rice, Zizania palustris L., Supports a Whole Genome Duplication in the Zizania Genus.</title>
        <authorList>
            <person name="Haas M."/>
            <person name="Kono T."/>
            <person name="Macchietto M."/>
            <person name="Millas R."/>
            <person name="McGilp L."/>
            <person name="Shao M."/>
            <person name="Duquette J."/>
            <person name="Hirsch C.N."/>
            <person name="Kimball J."/>
        </authorList>
    </citation>
    <scope>NUCLEOTIDE SEQUENCE</scope>
    <source>
        <tissue evidence="2">Fresh leaf tissue</tissue>
    </source>
</reference>
<keyword evidence="3" id="KW-1185">Reference proteome</keyword>
<proteinExistence type="predicted"/>
<feature type="compositionally biased region" description="Low complexity" evidence="1">
    <location>
        <begin position="42"/>
        <end position="57"/>
    </location>
</feature>
<sequence length="120" mass="12815">MPSRRLRLPPRPPAASARRLHLPPRPPAASAPILLPHPPQNSWSPRTSTTGSSTRATRPPPMPPRSPQLAHAFFVSRFELGDTAAVEDGDAAEAKEDLLDNAGRGAGAWAGYLGKWGRGD</sequence>
<dbReference type="AlphaFoldDB" id="A0A8J5RGI0"/>
<dbReference type="Proteomes" id="UP000729402">
    <property type="component" value="Unassembled WGS sequence"/>
</dbReference>
<feature type="region of interest" description="Disordered" evidence="1">
    <location>
        <begin position="1"/>
        <end position="69"/>
    </location>
</feature>